<keyword evidence="1" id="KW-0472">Membrane</keyword>
<dbReference type="AlphaFoldDB" id="A0A6A5TK27"/>
<protein>
    <submittedName>
        <fullName evidence="2">Uncharacterized protein</fullName>
    </submittedName>
</protein>
<name>A0A6A5TK27_9PLEO</name>
<keyword evidence="1" id="KW-0812">Transmembrane</keyword>
<accession>A0A6A5TK27</accession>
<sequence length="134" mass="15746">MERPEDAIAAREDAVAAREDAIVVREDTIAAREDAVVACEDAITECYMQLIAALPRIQMEHENENEHDQEQHQYQQVARYLWYLWCELLAFVRLLRYAALTALGFVVILIFCDILYRHTHKHGWSRNHVFRHPL</sequence>
<dbReference type="EMBL" id="ML977006">
    <property type="protein sequence ID" value="KAF1953065.1"/>
    <property type="molecule type" value="Genomic_DNA"/>
</dbReference>
<organism evidence="2 3">
    <name type="scientific">Byssothecium circinans</name>
    <dbReference type="NCBI Taxonomy" id="147558"/>
    <lineage>
        <taxon>Eukaryota</taxon>
        <taxon>Fungi</taxon>
        <taxon>Dikarya</taxon>
        <taxon>Ascomycota</taxon>
        <taxon>Pezizomycotina</taxon>
        <taxon>Dothideomycetes</taxon>
        <taxon>Pleosporomycetidae</taxon>
        <taxon>Pleosporales</taxon>
        <taxon>Massarineae</taxon>
        <taxon>Massarinaceae</taxon>
        <taxon>Byssothecium</taxon>
    </lineage>
</organism>
<gene>
    <name evidence="2" type="ORF">CC80DRAFT_570848</name>
</gene>
<proteinExistence type="predicted"/>
<evidence type="ECO:0000256" key="1">
    <source>
        <dbReference type="SAM" id="Phobius"/>
    </source>
</evidence>
<evidence type="ECO:0000313" key="2">
    <source>
        <dbReference type="EMBL" id="KAF1953065.1"/>
    </source>
</evidence>
<keyword evidence="1" id="KW-1133">Transmembrane helix</keyword>
<keyword evidence="3" id="KW-1185">Reference proteome</keyword>
<dbReference type="Proteomes" id="UP000800035">
    <property type="component" value="Unassembled WGS sequence"/>
</dbReference>
<feature type="transmembrane region" description="Helical" evidence="1">
    <location>
        <begin position="94"/>
        <end position="116"/>
    </location>
</feature>
<reference evidence="2" key="1">
    <citation type="journal article" date="2020" name="Stud. Mycol.">
        <title>101 Dothideomycetes genomes: a test case for predicting lifestyles and emergence of pathogens.</title>
        <authorList>
            <person name="Haridas S."/>
            <person name="Albert R."/>
            <person name="Binder M."/>
            <person name="Bloem J."/>
            <person name="Labutti K."/>
            <person name="Salamov A."/>
            <person name="Andreopoulos B."/>
            <person name="Baker S."/>
            <person name="Barry K."/>
            <person name="Bills G."/>
            <person name="Bluhm B."/>
            <person name="Cannon C."/>
            <person name="Castanera R."/>
            <person name="Culley D."/>
            <person name="Daum C."/>
            <person name="Ezra D."/>
            <person name="Gonzalez J."/>
            <person name="Henrissat B."/>
            <person name="Kuo A."/>
            <person name="Liang C."/>
            <person name="Lipzen A."/>
            <person name="Lutzoni F."/>
            <person name="Magnuson J."/>
            <person name="Mondo S."/>
            <person name="Nolan M."/>
            <person name="Ohm R."/>
            <person name="Pangilinan J."/>
            <person name="Park H.-J."/>
            <person name="Ramirez L."/>
            <person name="Alfaro M."/>
            <person name="Sun H."/>
            <person name="Tritt A."/>
            <person name="Yoshinaga Y."/>
            <person name="Zwiers L.-H."/>
            <person name="Turgeon B."/>
            <person name="Goodwin S."/>
            <person name="Spatafora J."/>
            <person name="Crous P."/>
            <person name="Grigoriev I."/>
        </authorList>
    </citation>
    <scope>NUCLEOTIDE SEQUENCE</scope>
    <source>
        <strain evidence="2">CBS 675.92</strain>
    </source>
</reference>
<evidence type="ECO:0000313" key="3">
    <source>
        <dbReference type="Proteomes" id="UP000800035"/>
    </source>
</evidence>